<protein>
    <recommendedName>
        <fullName evidence="3">Capsid and scaffold protein</fullName>
    </recommendedName>
</protein>
<accession>A0A2P1MXZ2</accession>
<organism evidence="1 2">
    <name type="scientific">Staphylococcus phage phiSA_BS1</name>
    <dbReference type="NCBI Taxonomy" id="2126734"/>
    <lineage>
        <taxon>Viruses</taxon>
        <taxon>Duplodnaviria</taxon>
        <taxon>Heunggongvirae</taxon>
        <taxon>Uroviricota</taxon>
        <taxon>Caudoviricetes</taxon>
        <taxon>Herelleviridae</taxon>
        <taxon>Twortvirinae</taxon>
        <taxon>Baoshanvirus</taxon>
        <taxon>Baoshanvirus BS1</taxon>
    </lineage>
</organism>
<sequence length="659" mass="75773">MAFEFKDLTEKQYLSDMTKEVNRVGEYLKNELTKEEVKTIVSPDFDDILKSINVTGDYYVTTSKNQPKDASFNGFVFFEKRNDIYYKIYYSPYNSDNLYIRTFNNGKLSYWKKFVLNEETNNWQKYNFTNDQGQYTTQEDVDIRELNNSKTVYAKNLIDPPKTELNEGWLNTKVHENGNTSITTFNPINSTTTYTKMQKRAREVQNPNLIKDSLFTKLPQNHTEETVDKYWSSQKIDVSRGINFDTGVSFQGQKTASISYYYSHPLIRGNYLEVGKDVQVGDTLTMSAYVMIDDVENMGDNWIYIQIAQYNDINTDTNTQIGNATTINGKDGTHVVNSGEWIRVTNTQKVPSDVKYITGNLRANNSRNSSSNQTWTGYFALPKLEVGTQATPFITHVDDKKQFDEIYTNWLENPDEQSVLNNYVSDINNNNYFKYQFWKDEVGNKTLQDLLQTLPQGFHTFYAQGGIEGTPGNKSVRGTVQVDNDKGDIKSERKFVNAQFTDYDGLNYSLYYDSNRFDIAKTQQGWSPLRQTEQATYLWDGTLDLGELETKVTLSDSVHNYEFVEITYYTNSAGHLATRRIRVDPNYSDKYYIRDFNLANSSTGTTFAAFEGYFTIPNDNPTEVIPGMSKYLGVTEKVVNGFNDKGNIEIKRITGINTI</sequence>
<dbReference type="Proteomes" id="UP000241797">
    <property type="component" value="Segment"/>
</dbReference>
<evidence type="ECO:0000313" key="1">
    <source>
        <dbReference type="EMBL" id="AVP40444.1"/>
    </source>
</evidence>
<dbReference type="GeneID" id="54990024"/>
<dbReference type="KEGG" id="vg:54990024"/>
<reference evidence="1 2" key="1">
    <citation type="submission" date="2018-03" db="EMBL/GenBank/DDBJ databases">
        <title>Isolation, the biological characteristics and genomics of two new strains of lysate Staphylococcus aureus phage.</title>
        <authorList>
            <person name="Jin X."/>
            <person name="Zhang C."/>
        </authorList>
    </citation>
    <scope>NUCLEOTIDE SEQUENCE [LARGE SCALE GENOMIC DNA]</scope>
</reference>
<evidence type="ECO:0008006" key="3">
    <source>
        <dbReference type="Google" id="ProtNLM"/>
    </source>
</evidence>
<proteinExistence type="predicted"/>
<name>A0A2P1MXZ2_9CAUD</name>
<dbReference type="RefSeq" id="YP_009799535.1">
    <property type="nucleotide sequence ID" value="NC_047945.1"/>
</dbReference>
<dbReference type="EMBL" id="MH078572">
    <property type="protein sequence ID" value="AVP40444.1"/>
    <property type="molecule type" value="Genomic_DNA"/>
</dbReference>
<evidence type="ECO:0000313" key="2">
    <source>
        <dbReference type="Proteomes" id="UP000241797"/>
    </source>
</evidence>
<keyword evidence="2" id="KW-1185">Reference proteome</keyword>